<dbReference type="EMBL" id="JAGKQQ010000001">
    <property type="protein sequence ID" value="MBP3953687.1"/>
    <property type="molecule type" value="Genomic_DNA"/>
</dbReference>
<keyword evidence="2" id="KW-1185">Reference proteome</keyword>
<proteinExistence type="predicted"/>
<name>A0ABS5BJ07_9BACT</name>
<gene>
    <name evidence="1" type="ORF">J8F10_00020</name>
</gene>
<sequence>MAKRSRIEIGRAILRLAADGELRPLAELTAEAGAPPVVMLRWVIEGRRGVHLDGVKRRGEWWTSRAAVARFLKAPPARVEAPA</sequence>
<evidence type="ECO:0000313" key="2">
    <source>
        <dbReference type="Proteomes" id="UP000676565"/>
    </source>
</evidence>
<organism evidence="1 2">
    <name type="scientific">Gemmata palustris</name>
    <dbReference type="NCBI Taxonomy" id="2822762"/>
    <lineage>
        <taxon>Bacteria</taxon>
        <taxon>Pseudomonadati</taxon>
        <taxon>Planctomycetota</taxon>
        <taxon>Planctomycetia</taxon>
        <taxon>Gemmatales</taxon>
        <taxon>Gemmataceae</taxon>
        <taxon>Gemmata</taxon>
    </lineage>
</organism>
<comment type="caution">
    <text evidence="1">The sequence shown here is derived from an EMBL/GenBank/DDBJ whole genome shotgun (WGS) entry which is preliminary data.</text>
</comment>
<dbReference type="Proteomes" id="UP000676565">
    <property type="component" value="Unassembled WGS sequence"/>
</dbReference>
<evidence type="ECO:0000313" key="1">
    <source>
        <dbReference type="EMBL" id="MBP3953687.1"/>
    </source>
</evidence>
<evidence type="ECO:0008006" key="3">
    <source>
        <dbReference type="Google" id="ProtNLM"/>
    </source>
</evidence>
<dbReference type="RefSeq" id="WP_210651379.1">
    <property type="nucleotide sequence ID" value="NZ_JAGKQQ010000001.1"/>
</dbReference>
<accession>A0ABS5BJ07</accession>
<reference evidence="1 2" key="1">
    <citation type="submission" date="2021-04" db="EMBL/GenBank/DDBJ databases">
        <authorList>
            <person name="Ivanova A."/>
        </authorList>
    </citation>
    <scope>NUCLEOTIDE SEQUENCE [LARGE SCALE GENOMIC DNA]</scope>
    <source>
        <strain evidence="1 2">G18</strain>
    </source>
</reference>
<protein>
    <recommendedName>
        <fullName evidence="3">Helix-turn-helix domain-containing protein</fullName>
    </recommendedName>
</protein>